<dbReference type="PANTHER" id="PTHR47966:SF2">
    <property type="entry name" value="ASPERGILLOPEPSIN-1-RELATED"/>
    <property type="match status" value="1"/>
</dbReference>
<keyword evidence="11" id="KW-0675">Receptor</keyword>
<keyword evidence="11" id="KW-0812">Transmembrane</keyword>
<accession>A0A9P5C0F3</accession>
<evidence type="ECO:0000313" key="11">
    <source>
        <dbReference type="EMBL" id="KAF3039336.1"/>
    </source>
</evidence>
<evidence type="ECO:0000256" key="2">
    <source>
        <dbReference type="ARBA" id="ARBA00022670"/>
    </source>
</evidence>
<name>A0A9P5C0F3_9PLEO</name>
<evidence type="ECO:0000256" key="7">
    <source>
        <dbReference type="PIRSR" id="PIRSR601461-1"/>
    </source>
</evidence>
<evidence type="ECO:0000256" key="9">
    <source>
        <dbReference type="SAM" id="SignalP"/>
    </source>
</evidence>
<keyword evidence="4 8" id="KW-0378">Hydrolase</keyword>
<dbReference type="PRINTS" id="PR00792">
    <property type="entry name" value="PEPSIN"/>
</dbReference>
<dbReference type="PROSITE" id="PS51767">
    <property type="entry name" value="PEPTIDASE_A1"/>
    <property type="match status" value="1"/>
</dbReference>
<dbReference type="FunFam" id="2.40.70.10:FF:000026">
    <property type="entry name" value="Endothiapepsin"/>
    <property type="match status" value="1"/>
</dbReference>
<dbReference type="EMBL" id="SWKV01000031">
    <property type="protein sequence ID" value="KAF3039336.1"/>
    <property type="molecule type" value="Genomic_DNA"/>
</dbReference>
<protein>
    <submittedName>
        <fullName evidence="11">Type I transmembrane sorting receptor</fullName>
    </submittedName>
</protein>
<dbReference type="FunFam" id="2.40.70.10:FF:000024">
    <property type="entry name" value="Endothiapepsin"/>
    <property type="match status" value="1"/>
</dbReference>
<keyword evidence="9" id="KW-0732">Signal</keyword>
<dbReference type="GO" id="GO:0006508">
    <property type="term" value="P:proteolysis"/>
    <property type="evidence" value="ECO:0007669"/>
    <property type="project" value="UniProtKB-KW"/>
</dbReference>
<evidence type="ECO:0000259" key="10">
    <source>
        <dbReference type="PROSITE" id="PS51767"/>
    </source>
</evidence>
<gene>
    <name evidence="11" type="primary">PEP1</name>
    <name evidence="11" type="ORF">E8E12_003876</name>
</gene>
<evidence type="ECO:0000256" key="1">
    <source>
        <dbReference type="ARBA" id="ARBA00007447"/>
    </source>
</evidence>
<dbReference type="InterPro" id="IPR001461">
    <property type="entry name" value="Aspartic_peptidase_A1"/>
</dbReference>
<dbReference type="Proteomes" id="UP000758155">
    <property type="component" value="Unassembled WGS sequence"/>
</dbReference>
<feature type="domain" description="Peptidase A1" evidence="10">
    <location>
        <begin position="93"/>
        <end position="398"/>
    </location>
</feature>
<dbReference type="PROSITE" id="PS00141">
    <property type="entry name" value="ASP_PROTEASE"/>
    <property type="match status" value="1"/>
</dbReference>
<dbReference type="InterPro" id="IPR021109">
    <property type="entry name" value="Peptidase_aspartic_dom_sf"/>
</dbReference>
<sequence length="405" mass="42425">MPSFTYLTAALALTGAVAAGPVQKRDAFSVEQVKHSVHLKNGPEQIAKTLRKYGKVVPEHIQAAADARANTVTAAASTGSEPANPSDQYDSSYLSPVTVGTTTLNLDFDTGSADLWVFSNLQASSQLAGHDYYKVDSTKLKSGYSWKISYGDGSGASGKVYADKVTVAGVTATSQAVEAATSVSAQFAQDQDTDGLLGLAFSSINTVSPTPQKTFFDTVKSSLAKQLFAVNLKYHAAGTYDFGFIDSTKYTGSITYVPVDNSQGFWGFTADGYKVGSGSTVSDEIDAIVDTGTTLIYVDSAIVRAYYSKVSGAKLDNTQGGYVFPCSATLPNFSIVVGGVAQTVPGKFINYAPASTSTCFGGIQDNSGIGFNIFGDIFLKSKYVIHDVSTGSPRLGFAQQAGVSA</sequence>
<feature type="signal peptide" evidence="9">
    <location>
        <begin position="1"/>
        <end position="19"/>
    </location>
</feature>
<reference evidence="11" key="1">
    <citation type="submission" date="2019-04" db="EMBL/GenBank/DDBJ databases">
        <title>Sequencing of skin fungus with MAO and IRED activity.</title>
        <authorList>
            <person name="Marsaioli A.J."/>
            <person name="Bonatto J.M.C."/>
            <person name="Reis Junior O."/>
        </authorList>
    </citation>
    <scope>NUCLEOTIDE SEQUENCE</scope>
    <source>
        <strain evidence="11">28M1</strain>
    </source>
</reference>
<comment type="caution">
    <text evidence="11">The sequence shown here is derived from an EMBL/GenBank/DDBJ whole genome shotgun (WGS) entry which is preliminary data.</text>
</comment>
<feature type="chain" id="PRO_5040312856" evidence="9">
    <location>
        <begin position="20"/>
        <end position="405"/>
    </location>
</feature>
<evidence type="ECO:0000256" key="6">
    <source>
        <dbReference type="ARBA" id="ARBA00055396"/>
    </source>
</evidence>
<dbReference type="InterPro" id="IPR034163">
    <property type="entry name" value="Aspergillopepsin-like_cat_dom"/>
</dbReference>
<keyword evidence="2 8" id="KW-0645">Protease</keyword>
<dbReference type="SUPFAM" id="SSF50630">
    <property type="entry name" value="Acid proteases"/>
    <property type="match status" value="1"/>
</dbReference>
<dbReference type="CDD" id="cd06097">
    <property type="entry name" value="Aspergillopepsin_like"/>
    <property type="match status" value="1"/>
</dbReference>
<keyword evidence="12" id="KW-1185">Reference proteome</keyword>
<feature type="active site" evidence="7">
    <location>
        <position position="109"/>
    </location>
</feature>
<organism evidence="11 12">
    <name type="scientific">Didymella heteroderae</name>
    <dbReference type="NCBI Taxonomy" id="1769908"/>
    <lineage>
        <taxon>Eukaryota</taxon>
        <taxon>Fungi</taxon>
        <taxon>Dikarya</taxon>
        <taxon>Ascomycota</taxon>
        <taxon>Pezizomycotina</taxon>
        <taxon>Dothideomycetes</taxon>
        <taxon>Pleosporomycetidae</taxon>
        <taxon>Pleosporales</taxon>
        <taxon>Pleosporineae</taxon>
        <taxon>Didymellaceae</taxon>
        <taxon>Didymella</taxon>
    </lineage>
</organism>
<dbReference type="InterPro" id="IPR001969">
    <property type="entry name" value="Aspartic_peptidase_AS"/>
</dbReference>
<comment type="function">
    <text evidence="6">Secreted aspartic endopeptidase that allows assimilation of proteinaceous substrates. The scissile peptide bond is attacked by a nucleophilic water molecule activated by two aspartic residues in the active site. Shows a broad primary substrate specificity. Favors hydrophobic residues at the P1 and P1' positions.</text>
</comment>
<keyword evidence="5" id="KW-0325">Glycoprotein</keyword>
<proteinExistence type="inferred from homology"/>
<evidence type="ECO:0000313" key="12">
    <source>
        <dbReference type="Proteomes" id="UP000758155"/>
    </source>
</evidence>
<evidence type="ECO:0000256" key="3">
    <source>
        <dbReference type="ARBA" id="ARBA00022750"/>
    </source>
</evidence>
<dbReference type="Gene3D" id="2.40.70.10">
    <property type="entry name" value="Acid Proteases"/>
    <property type="match status" value="2"/>
</dbReference>
<dbReference type="PANTHER" id="PTHR47966">
    <property type="entry name" value="BETA-SITE APP-CLEAVING ENZYME, ISOFORM A-RELATED"/>
    <property type="match status" value="1"/>
</dbReference>
<evidence type="ECO:0000256" key="5">
    <source>
        <dbReference type="ARBA" id="ARBA00023180"/>
    </source>
</evidence>
<dbReference type="Pfam" id="PF00026">
    <property type="entry name" value="Asp"/>
    <property type="match status" value="1"/>
</dbReference>
<evidence type="ECO:0000256" key="4">
    <source>
        <dbReference type="ARBA" id="ARBA00022801"/>
    </source>
</evidence>
<dbReference type="OrthoDB" id="2747330at2759"/>
<dbReference type="AlphaFoldDB" id="A0A9P5C0F3"/>
<keyword evidence="3 8" id="KW-0064">Aspartyl protease</keyword>
<comment type="similarity">
    <text evidence="1 8">Belongs to the peptidase A1 family.</text>
</comment>
<dbReference type="GO" id="GO:0004190">
    <property type="term" value="F:aspartic-type endopeptidase activity"/>
    <property type="evidence" value="ECO:0007669"/>
    <property type="project" value="UniProtKB-KW"/>
</dbReference>
<feature type="active site" evidence="7">
    <location>
        <position position="290"/>
    </location>
</feature>
<keyword evidence="11" id="KW-0472">Membrane</keyword>
<dbReference type="InterPro" id="IPR033121">
    <property type="entry name" value="PEPTIDASE_A1"/>
</dbReference>
<evidence type="ECO:0000256" key="8">
    <source>
        <dbReference type="RuleBase" id="RU000454"/>
    </source>
</evidence>